<gene>
    <name evidence="2" type="ORF">FM105_04155</name>
</gene>
<dbReference type="InterPro" id="IPR003615">
    <property type="entry name" value="HNH_nuc"/>
</dbReference>
<feature type="region of interest" description="Disordered" evidence="1">
    <location>
        <begin position="867"/>
        <end position="912"/>
    </location>
</feature>
<evidence type="ECO:0000256" key="1">
    <source>
        <dbReference type="SAM" id="MobiDB-lite"/>
    </source>
</evidence>
<proteinExistence type="predicted"/>
<name>A0A1X6X5Y6_9MICO</name>
<protein>
    <recommendedName>
        <fullName evidence="4">HNH nuclease domain-containing protein</fullName>
    </recommendedName>
</protein>
<dbReference type="Gene3D" id="1.10.30.50">
    <property type="match status" value="1"/>
</dbReference>
<accession>A0A1X6X5Y6</accession>
<evidence type="ECO:0000313" key="2">
    <source>
        <dbReference type="EMBL" id="SLM94509.1"/>
    </source>
</evidence>
<dbReference type="CDD" id="cd00085">
    <property type="entry name" value="HNHc"/>
    <property type="match status" value="1"/>
</dbReference>
<sequence>MAEGADRSEPFPGAQRRVEPLVAIPPIASVDALYETLDLGHPVLGGLEYLDWSAIVSPWSTCEGASGDKSPGAGVETSFEAGASASAEHGSEPRPGAAASCAERLSSRSVALDRLRGLELVDLATTALSLARAEESSRQRMENLFEDCESDEDDCTSEQYAQLAESYEAFGAHAEYLLTTEHEATLSARLSTRTGTARKRVGQAITAYVGVPLTLSAILEGRLRFNRWEAIVRRIESLSLPHLRALDVFIVGLDPRYSLGQFTLRVCRFLADLVDKPVLAAKVRSRRTAWVEDLPDGESVGSIRGPTPLVHAWFQEGYALSAAALKRQFANVDVTPIDKTVDSNPDPDPASDSGSVSGSDSGSDSGLSSAADSTAAAGAPSDWSAASDVSSASVPESITPMTAADELPPLGSLAVKDERQIRQMMFDVITGATPRTETVLEEIDDEDGTKTRYRVGIAFSDEASVLRKHASVVVTVPMTTLMGLDDRPGTIAGAPVPADMARMVASSSTVWYRMLTDPTTGRVLDDTALKYEADRATRIAVRGKWQTCTAPGCSRPALECEIDHGIPFNHHEPELGGRTEPANLHPLCKRHHQAKTEGRLRMRRTTADEIEWIMSIGTTDTTVAPSVDDGGILSDACAVEDSPERAEARRVMRERVVTDPLTGADAADAVLAGAWRELQEEEAKRERRYAEQAAARSVREAALEAEWQRVKAWPAEERVRLEEWEARLGRRSLDVARRDERVTRDERLVSLLRADVERRRQDLRTRQQSAPQQSVPHQSVSQQSQNQQSVSRQSVSQRTEDPPEGDQSAAPSKRGESSIAMRTIIPMTTTVYEYERGVTSSLHSPLFGSRAQRAARRGEIDELAATYDEARQSGECEPGGREPGDRESGEFTSGENSVRGPRSTGKLARSASVIEDRLATELHDRMADRVPDLVVSFGQIPPADATPPWPEELRRRMASLRGDSADPPSDPPDSHKPQDSGTTHDFRESYDSREPQDSGTAAEENDPPPF</sequence>
<feature type="compositionally biased region" description="Basic and acidic residues" evidence="1">
    <location>
        <begin position="868"/>
        <end position="889"/>
    </location>
</feature>
<dbReference type="AlphaFoldDB" id="A0A1X6X5Y6"/>
<feature type="compositionally biased region" description="Low complexity" evidence="1">
    <location>
        <begin position="350"/>
        <end position="391"/>
    </location>
</feature>
<evidence type="ECO:0008006" key="4">
    <source>
        <dbReference type="Google" id="ProtNLM"/>
    </source>
</evidence>
<reference evidence="3" key="1">
    <citation type="submission" date="2017-02" db="EMBL/GenBank/DDBJ databases">
        <authorList>
            <person name="Dridi B."/>
        </authorList>
    </citation>
    <scope>NUCLEOTIDE SEQUENCE [LARGE SCALE GENOMIC DNA]</scope>
    <source>
        <strain evidence="3">B Co 03.10</strain>
    </source>
</reference>
<dbReference type="EMBL" id="FWFF01000005">
    <property type="protein sequence ID" value="SLM94509.1"/>
    <property type="molecule type" value="Genomic_DNA"/>
</dbReference>
<feature type="compositionally biased region" description="Basic and acidic residues" evidence="1">
    <location>
        <begin position="972"/>
        <end position="996"/>
    </location>
</feature>
<dbReference type="Proteomes" id="UP000196581">
    <property type="component" value="Unassembled WGS sequence"/>
</dbReference>
<evidence type="ECO:0000313" key="3">
    <source>
        <dbReference type="Proteomes" id="UP000196581"/>
    </source>
</evidence>
<feature type="region of interest" description="Disordered" evidence="1">
    <location>
        <begin position="760"/>
        <end position="822"/>
    </location>
</feature>
<keyword evidence="3" id="KW-1185">Reference proteome</keyword>
<organism evidence="2 3">
    <name type="scientific">Brevibacterium yomogidense</name>
    <dbReference type="NCBI Taxonomy" id="946573"/>
    <lineage>
        <taxon>Bacteria</taxon>
        <taxon>Bacillati</taxon>
        <taxon>Actinomycetota</taxon>
        <taxon>Actinomycetes</taxon>
        <taxon>Micrococcales</taxon>
        <taxon>Brevibacteriaceae</taxon>
        <taxon>Brevibacterium</taxon>
    </lineage>
</organism>
<feature type="region of interest" description="Disordered" evidence="1">
    <location>
        <begin position="337"/>
        <end position="391"/>
    </location>
</feature>
<feature type="region of interest" description="Disordered" evidence="1">
    <location>
        <begin position="938"/>
        <end position="1010"/>
    </location>
</feature>
<feature type="compositionally biased region" description="Low complexity" evidence="1">
    <location>
        <begin position="767"/>
        <end position="797"/>
    </location>
</feature>